<dbReference type="Proteomes" id="UP000627369">
    <property type="component" value="Unassembled WGS sequence"/>
</dbReference>
<dbReference type="AlphaFoldDB" id="A0A919KQ00"/>
<evidence type="ECO:0008006" key="3">
    <source>
        <dbReference type="Google" id="ProtNLM"/>
    </source>
</evidence>
<dbReference type="EMBL" id="BNAS01000001">
    <property type="protein sequence ID" value="GHH67691.1"/>
    <property type="molecule type" value="Genomic_DNA"/>
</dbReference>
<dbReference type="Pfam" id="PF10012">
    <property type="entry name" value="DUF2255"/>
    <property type="match status" value="1"/>
</dbReference>
<proteinExistence type="predicted"/>
<dbReference type="InterPro" id="IPR016888">
    <property type="entry name" value="UCP028498"/>
</dbReference>
<keyword evidence="2" id="KW-1185">Reference proteome</keyword>
<gene>
    <name evidence="1" type="ORF">GCM10017772_09830</name>
</gene>
<evidence type="ECO:0000313" key="2">
    <source>
        <dbReference type="Proteomes" id="UP000627369"/>
    </source>
</evidence>
<dbReference type="RefSeq" id="WP_189668095.1">
    <property type="nucleotide sequence ID" value="NZ_BNAS01000001.1"/>
</dbReference>
<comment type="caution">
    <text evidence="1">The sequence shown here is derived from an EMBL/GenBank/DDBJ whole genome shotgun (WGS) entry which is preliminary data.</text>
</comment>
<evidence type="ECO:0000313" key="1">
    <source>
        <dbReference type="EMBL" id="GHH67691.1"/>
    </source>
</evidence>
<organism evidence="1 2">
    <name type="scientific">Promicromonospora soli</name>
    <dbReference type="NCBI Taxonomy" id="2035533"/>
    <lineage>
        <taxon>Bacteria</taxon>
        <taxon>Bacillati</taxon>
        <taxon>Actinomycetota</taxon>
        <taxon>Actinomycetes</taxon>
        <taxon>Micrococcales</taxon>
        <taxon>Promicromonosporaceae</taxon>
        <taxon>Promicromonospora</taxon>
    </lineage>
</organism>
<accession>A0A919KQ00</accession>
<protein>
    <recommendedName>
        <fullName evidence="3">DUF2255 family protein</fullName>
    </recommendedName>
</protein>
<sequence length="125" mass="13731">MTGWTEEELSSVGAARELKVASERSDGTLRPYVIIWQVRVDDAIYIRSAHGPENSWFRHAKAAGAGRISSAGVERDVRFEPAEPDRAADIDATYHAKYDRFGPGPVGAVTGPEVHETTLRVVPRD</sequence>
<reference evidence="1" key="2">
    <citation type="submission" date="2020-09" db="EMBL/GenBank/DDBJ databases">
        <authorList>
            <person name="Sun Q."/>
            <person name="Zhou Y."/>
        </authorList>
    </citation>
    <scope>NUCLEOTIDE SEQUENCE</scope>
    <source>
        <strain evidence="1">CGMCC 4.7398</strain>
    </source>
</reference>
<reference evidence="1" key="1">
    <citation type="journal article" date="2014" name="Int. J. Syst. Evol. Microbiol.">
        <title>Complete genome sequence of Corynebacterium casei LMG S-19264T (=DSM 44701T), isolated from a smear-ripened cheese.</title>
        <authorList>
            <consortium name="US DOE Joint Genome Institute (JGI-PGF)"/>
            <person name="Walter F."/>
            <person name="Albersmeier A."/>
            <person name="Kalinowski J."/>
            <person name="Ruckert C."/>
        </authorList>
    </citation>
    <scope>NUCLEOTIDE SEQUENCE</scope>
    <source>
        <strain evidence="1">CGMCC 4.7398</strain>
    </source>
</reference>
<name>A0A919KQ00_9MICO</name>